<name>A0A6A6PPD8_9PEZI</name>
<comment type="catalytic activity">
    <reaction evidence="1 13">
        <text>Thiol-dependent hydrolysis of ester, thioester, amide, peptide and isopeptide bonds formed by the C-terminal Gly of ubiquitin (a 76-residue protein attached to proteins as an intracellular targeting signal).</text>
        <dbReference type="EC" id="3.4.19.12"/>
    </reaction>
</comment>
<dbReference type="GO" id="GO:0009055">
    <property type="term" value="F:electron transfer activity"/>
    <property type="evidence" value="ECO:0007669"/>
    <property type="project" value="InterPro"/>
</dbReference>
<evidence type="ECO:0000256" key="8">
    <source>
        <dbReference type="ARBA" id="ARBA00023004"/>
    </source>
</evidence>
<evidence type="ECO:0000256" key="12">
    <source>
        <dbReference type="PROSITE-ProRule" id="PRU00433"/>
    </source>
</evidence>
<dbReference type="Gene3D" id="3.30.40.10">
    <property type="entry name" value="Zinc/RING finger domain, C3HC4 (zinc finger)"/>
    <property type="match status" value="1"/>
</dbReference>
<dbReference type="GO" id="GO:0020037">
    <property type="term" value="F:heme binding"/>
    <property type="evidence" value="ECO:0007669"/>
    <property type="project" value="InterPro"/>
</dbReference>
<dbReference type="SUPFAM" id="SSF54001">
    <property type="entry name" value="Cysteine proteinases"/>
    <property type="match status" value="1"/>
</dbReference>
<evidence type="ECO:0000256" key="7">
    <source>
        <dbReference type="ARBA" id="ARBA00022807"/>
    </source>
</evidence>
<dbReference type="InterPro" id="IPR009056">
    <property type="entry name" value="Cyt_c-like_dom"/>
</dbReference>
<keyword evidence="5 13" id="KW-0833">Ubl conjugation pathway</keyword>
<keyword evidence="9" id="KW-0805">Transcription regulation</keyword>
<dbReference type="PROSITE" id="PS51007">
    <property type="entry name" value="CYTC"/>
    <property type="match status" value="1"/>
</dbReference>
<comment type="subcellular location">
    <subcellularLocation>
        <location evidence="2">Nucleus</location>
    </subcellularLocation>
</comment>
<dbReference type="PROSITE" id="PS50235">
    <property type="entry name" value="USP_3"/>
    <property type="match status" value="1"/>
</dbReference>
<dbReference type="PROSITE" id="PS00972">
    <property type="entry name" value="USP_1"/>
    <property type="match status" value="1"/>
</dbReference>
<dbReference type="GO" id="GO:0004843">
    <property type="term" value="F:cysteine-type deubiquitinase activity"/>
    <property type="evidence" value="ECO:0007669"/>
    <property type="project" value="UniProtKB-UniRule"/>
</dbReference>
<evidence type="ECO:0000256" key="14">
    <source>
        <dbReference type="SAM" id="MobiDB-lite"/>
    </source>
</evidence>
<dbReference type="InterPro" id="IPR013083">
    <property type="entry name" value="Znf_RING/FYVE/PHD"/>
</dbReference>
<evidence type="ECO:0000313" key="17">
    <source>
        <dbReference type="EMBL" id="KAF2481494.1"/>
    </source>
</evidence>
<keyword evidence="3 13" id="KW-0645">Protease</keyword>
<dbReference type="PANTHER" id="PTHR21646:SF33">
    <property type="entry name" value="UBIQUITIN CARBOXYL-TERMINAL HYDROLASE 22"/>
    <property type="match status" value="1"/>
</dbReference>
<dbReference type="Proteomes" id="UP000799767">
    <property type="component" value="Unassembled WGS sequence"/>
</dbReference>
<evidence type="ECO:0000259" key="15">
    <source>
        <dbReference type="PROSITE" id="PS50235"/>
    </source>
</evidence>
<dbReference type="InterPro" id="IPR018200">
    <property type="entry name" value="USP_CS"/>
</dbReference>
<evidence type="ECO:0000256" key="10">
    <source>
        <dbReference type="ARBA" id="ARBA00023163"/>
    </source>
</evidence>
<dbReference type="EMBL" id="MU001638">
    <property type="protein sequence ID" value="KAF2481494.1"/>
    <property type="molecule type" value="Genomic_DNA"/>
</dbReference>
<evidence type="ECO:0000256" key="13">
    <source>
        <dbReference type="RuleBase" id="RU366025"/>
    </source>
</evidence>
<keyword evidence="18" id="KW-1185">Reference proteome</keyword>
<evidence type="ECO:0000259" key="16">
    <source>
        <dbReference type="PROSITE" id="PS51007"/>
    </source>
</evidence>
<dbReference type="RefSeq" id="XP_033588064.1">
    <property type="nucleotide sequence ID" value="XM_033738257.1"/>
</dbReference>
<feature type="compositionally biased region" description="Polar residues" evidence="14">
    <location>
        <begin position="1"/>
        <end position="10"/>
    </location>
</feature>
<keyword evidence="12" id="KW-0349">Heme</keyword>
<evidence type="ECO:0000256" key="5">
    <source>
        <dbReference type="ARBA" id="ARBA00022786"/>
    </source>
</evidence>
<dbReference type="InterPro" id="IPR001394">
    <property type="entry name" value="Peptidase_C19_UCH"/>
</dbReference>
<feature type="region of interest" description="Disordered" evidence="14">
    <location>
        <begin position="1"/>
        <end position="24"/>
    </location>
</feature>
<accession>A0A6A6PPD8</accession>
<keyword evidence="10" id="KW-0804">Transcription</keyword>
<keyword evidence="8 12" id="KW-0408">Iron</keyword>
<evidence type="ECO:0000256" key="4">
    <source>
        <dbReference type="ARBA" id="ARBA00022723"/>
    </source>
</evidence>
<evidence type="ECO:0000256" key="11">
    <source>
        <dbReference type="ARBA" id="ARBA00023242"/>
    </source>
</evidence>
<dbReference type="PANTHER" id="PTHR21646">
    <property type="entry name" value="UBIQUITIN CARBOXYL-TERMINAL HYDROLASE"/>
    <property type="match status" value="1"/>
</dbReference>
<keyword evidence="6 13" id="KW-0378">Hydrolase</keyword>
<dbReference type="InterPro" id="IPR038765">
    <property type="entry name" value="Papain-like_cys_pep_sf"/>
</dbReference>
<organism evidence="17 18">
    <name type="scientific">Neohortaea acidophila</name>
    <dbReference type="NCBI Taxonomy" id="245834"/>
    <lineage>
        <taxon>Eukaryota</taxon>
        <taxon>Fungi</taxon>
        <taxon>Dikarya</taxon>
        <taxon>Ascomycota</taxon>
        <taxon>Pezizomycotina</taxon>
        <taxon>Dothideomycetes</taxon>
        <taxon>Dothideomycetidae</taxon>
        <taxon>Mycosphaerellales</taxon>
        <taxon>Teratosphaeriaceae</taxon>
        <taxon>Neohortaea</taxon>
    </lineage>
</organism>
<dbReference type="PROSITE" id="PS00973">
    <property type="entry name" value="USP_2"/>
    <property type="match status" value="1"/>
</dbReference>
<dbReference type="InterPro" id="IPR028889">
    <property type="entry name" value="USP"/>
</dbReference>
<evidence type="ECO:0000256" key="6">
    <source>
        <dbReference type="ARBA" id="ARBA00022801"/>
    </source>
</evidence>
<dbReference type="Gene3D" id="3.90.70.10">
    <property type="entry name" value="Cysteine proteinases"/>
    <property type="match status" value="1"/>
</dbReference>
<feature type="domain" description="USP" evidence="15">
    <location>
        <begin position="168"/>
        <end position="531"/>
    </location>
</feature>
<evidence type="ECO:0000256" key="9">
    <source>
        <dbReference type="ARBA" id="ARBA00023015"/>
    </source>
</evidence>
<sequence>MATTTLSEAQASPKLTKKDGKPSSTSHYTTFGCQHTKSLLSAAREQATSGYTRIIQCIQDDRNYSSRAYRRADSTGVTGSSTLLCLQCPNITHARVKHKKDHGFAAESENGFLFCHECKDFVYDPTFEDIRCGNPRKRKRIEPQLDGEMKRLIANNSAPAPCAATGLRGFYNMGQTCFMSVILQAIVHNPLIRASYLSEGHRKEECEREACTSCALDDIFTDFFSQEKHEGYGPVHMLQGCWKGGGGLAGYSQQDAHEYLGFILNSLHTANTASDEEEANGSSGGKDSFTSSDDCDCIVHQTFGGLLKSTVTCATCHNTTTAVDPFMDLSLDVRSGAISVKKQKLSKDKLANGASDGSKETAPMDLTECLDRFTSAELLSSDSYYCRKCAASQAATKKLSLARLPPVVPIHLKRFSHSKSLSQSSKVETKIRFPFAVDLTPYSTASSSKSKENGKVANGDVPAKLAAESTAPRIYDLSSVVVHKGKIDNGHYISYARQGDEWFRFDDSMVVEVREKEVLDAEAYLLFYVIRQLDEDE</sequence>
<keyword evidence="7 13" id="KW-0788">Thiol protease</keyword>
<dbReference type="GO" id="GO:0006508">
    <property type="term" value="P:proteolysis"/>
    <property type="evidence" value="ECO:0007669"/>
    <property type="project" value="UniProtKB-KW"/>
</dbReference>
<evidence type="ECO:0000256" key="2">
    <source>
        <dbReference type="ARBA" id="ARBA00004123"/>
    </source>
</evidence>
<gene>
    <name evidence="17" type="ORF">BDY17DRAFT_355195</name>
</gene>
<comment type="similarity">
    <text evidence="13">Belongs to the peptidase C19 family.</text>
</comment>
<proteinExistence type="inferred from homology"/>
<evidence type="ECO:0000313" key="18">
    <source>
        <dbReference type="Proteomes" id="UP000799767"/>
    </source>
</evidence>
<keyword evidence="4 12" id="KW-0479">Metal-binding</keyword>
<evidence type="ECO:0000256" key="1">
    <source>
        <dbReference type="ARBA" id="ARBA00000707"/>
    </source>
</evidence>
<evidence type="ECO:0000256" key="3">
    <source>
        <dbReference type="ARBA" id="ARBA00022670"/>
    </source>
</evidence>
<reference evidence="17" key="1">
    <citation type="journal article" date="2020" name="Stud. Mycol.">
        <title>101 Dothideomycetes genomes: a test case for predicting lifestyles and emergence of pathogens.</title>
        <authorList>
            <person name="Haridas S."/>
            <person name="Albert R."/>
            <person name="Binder M."/>
            <person name="Bloem J."/>
            <person name="Labutti K."/>
            <person name="Salamov A."/>
            <person name="Andreopoulos B."/>
            <person name="Baker S."/>
            <person name="Barry K."/>
            <person name="Bills G."/>
            <person name="Bluhm B."/>
            <person name="Cannon C."/>
            <person name="Castanera R."/>
            <person name="Culley D."/>
            <person name="Daum C."/>
            <person name="Ezra D."/>
            <person name="Gonzalez J."/>
            <person name="Henrissat B."/>
            <person name="Kuo A."/>
            <person name="Liang C."/>
            <person name="Lipzen A."/>
            <person name="Lutzoni F."/>
            <person name="Magnuson J."/>
            <person name="Mondo S."/>
            <person name="Nolan M."/>
            <person name="Ohm R."/>
            <person name="Pangilinan J."/>
            <person name="Park H.-J."/>
            <person name="Ramirez L."/>
            <person name="Alfaro M."/>
            <person name="Sun H."/>
            <person name="Tritt A."/>
            <person name="Yoshinaga Y."/>
            <person name="Zwiers L.-H."/>
            <person name="Turgeon B."/>
            <person name="Goodwin S."/>
            <person name="Spatafora J."/>
            <person name="Crous P."/>
            <person name="Grigoriev I."/>
        </authorList>
    </citation>
    <scope>NUCLEOTIDE SEQUENCE</scope>
    <source>
        <strain evidence="17">CBS 113389</strain>
    </source>
</reference>
<dbReference type="Pfam" id="PF00443">
    <property type="entry name" value="UCH"/>
    <property type="match status" value="1"/>
</dbReference>
<dbReference type="OrthoDB" id="289038at2759"/>
<feature type="domain" description="Cytochrome c" evidence="16">
    <location>
        <begin position="280"/>
        <end position="389"/>
    </location>
</feature>
<dbReference type="SUPFAM" id="SSF57850">
    <property type="entry name" value="RING/U-box"/>
    <property type="match status" value="1"/>
</dbReference>
<dbReference type="GO" id="GO:0005634">
    <property type="term" value="C:nucleus"/>
    <property type="evidence" value="ECO:0007669"/>
    <property type="project" value="UniProtKB-SubCell"/>
</dbReference>
<dbReference type="GO" id="GO:0016579">
    <property type="term" value="P:protein deubiquitination"/>
    <property type="evidence" value="ECO:0007669"/>
    <property type="project" value="InterPro"/>
</dbReference>
<dbReference type="AlphaFoldDB" id="A0A6A6PPD8"/>
<dbReference type="GeneID" id="54479259"/>
<keyword evidence="11" id="KW-0539">Nucleus</keyword>
<dbReference type="InterPro" id="IPR050185">
    <property type="entry name" value="Ub_carboxyl-term_hydrolase"/>
</dbReference>
<protein>
    <recommendedName>
        <fullName evidence="13">Ubiquitin carboxyl-terminal hydrolase</fullName>
        <ecNumber evidence="13">3.4.19.12</ecNumber>
    </recommendedName>
</protein>
<dbReference type="GO" id="GO:0046872">
    <property type="term" value="F:metal ion binding"/>
    <property type="evidence" value="ECO:0007669"/>
    <property type="project" value="UniProtKB-KW"/>
</dbReference>
<dbReference type="EC" id="3.4.19.12" evidence="13"/>